<reference evidence="2 3" key="1">
    <citation type="submission" date="2019-08" db="EMBL/GenBank/DDBJ databases">
        <title>Subclass B2 metallo-beta lactamase from Pseudomonas synxantha.</title>
        <authorList>
            <person name="Poirel L."/>
            <person name="Palmieri M."/>
            <person name="Masseron A."/>
            <person name="Perreten V."/>
            <person name="Nordman P."/>
        </authorList>
    </citation>
    <scope>NUCLEOTIDE SEQUENCE [LARGE SCALE GENOMIC DNA]</scope>
    <source>
        <strain evidence="2 3">MCP106</strain>
    </source>
</reference>
<accession>A0A5D3GFF8</accession>
<feature type="chain" id="PRO_5023083680" evidence="1">
    <location>
        <begin position="21"/>
        <end position="108"/>
    </location>
</feature>
<gene>
    <name evidence="2" type="ORF">FXO26_10600</name>
</gene>
<sequence length="108" mass="11881">MRLKKTLLAITLMLPTLALAAPNQAQKDFVTYLVKSGKEPKVKDATWATDSNLYVGIIDDTTRRDGFADYICSVAADHGLRPDLVKIIDIVKLIRTGKFVEIGRSACS</sequence>
<evidence type="ECO:0000313" key="3">
    <source>
        <dbReference type="Proteomes" id="UP000324029"/>
    </source>
</evidence>
<feature type="signal peptide" evidence="1">
    <location>
        <begin position="1"/>
        <end position="20"/>
    </location>
</feature>
<evidence type="ECO:0000256" key="1">
    <source>
        <dbReference type="SAM" id="SignalP"/>
    </source>
</evidence>
<reference evidence="2 3" key="2">
    <citation type="submission" date="2019-08" db="EMBL/GenBank/DDBJ databases">
        <authorList>
            <person name="Brilhante M."/>
            <person name="Perreten V."/>
        </authorList>
    </citation>
    <scope>NUCLEOTIDE SEQUENCE [LARGE SCALE GENOMIC DNA]</scope>
    <source>
        <strain evidence="2 3">MCP106</strain>
    </source>
</reference>
<name>A0A5D3GFF8_9PSED</name>
<dbReference type="AlphaFoldDB" id="A0A5D3GFF8"/>
<proteinExistence type="predicted"/>
<protein>
    <submittedName>
        <fullName evidence="2">Uncharacterized protein</fullName>
    </submittedName>
</protein>
<dbReference type="RefSeq" id="WP_148853077.1">
    <property type="nucleotide sequence ID" value="NZ_VSRO01000004.1"/>
</dbReference>
<dbReference type="EMBL" id="VSRO01000004">
    <property type="protein sequence ID" value="TYK58448.1"/>
    <property type="molecule type" value="Genomic_DNA"/>
</dbReference>
<evidence type="ECO:0000313" key="2">
    <source>
        <dbReference type="EMBL" id="TYK58448.1"/>
    </source>
</evidence>
<organism evidence="2 3">
    <name type="scientific">Pseudomonas synxantha</name>
    <dbReference type="NCBI Taxonomy" id="47883"/>
    <lineage>
        <taxon>Bacteria</taxon>
        <taxon>Pseudomonadati</taxon>
        <taxon>Pseudomonadota</taxon>
        <taxon>Gammaproteobacteria</taxon>
        <taxon>Pseudomonadales</taxon>
        <taxon>Pseudomonadaceae</taxon>
        <taxon>Pseudomonas</taxon>
    </lineage>
</organism>
<comment type="caution">
    <text evidence="2">The sequence shown here is derived from an EMBL/GenBank/DDBJ whole genome shotgun (WGS) entry which is preliminary data.</text>
</comment>
<dbReference type="Proteomes" id="UP000324029">
    <property type="component" value="Unassembled WGS sequence"/>
</dbReference>
<keyword evidence="1" id="KW-0732">Signal</keyword>